<dbReference type="PROSITE" id="PS00518">
    <property type="entry name" value="ZF_RING_1"/>
    <property type="match status" value="1"/>
</dbReference>
<keyword evidence="1" id="KW-0399">Innate immunity</keyword>
<dbReference type="Proteomes" id="UP000694388">
    <property type="component" value="Unplaced"/>
</dbReference>
<accession>A0A8C4QIM2</accession>
<keyword evidence="7" id="KW-0175">Coiled coil</keyword>
<dbReference type="GO" id="GO:0045087">
    <property type="term" value="P:innate immune response"/>
    <property type="evidence" value="ECO:0007669"/>
    <property type="project" value="UniProtKB-KW"/>
</dbReference>
<dbReference type="InterPro" id="IPR043136">
    <property type="entry name" value="B30.2/SPRY_sf"/>
</dbReference>
<dbReference type="PROSITE" id="PS50089">
    <property type="entry name" value="ZF_RING_2"/>
    <property type="match status" value="1"/>
</dbReference>
<keyword evidence="12" id="KW-1185">Reference proteome</keyword>
<evidence type="ECO:0000259" key="9">
    <source>
        <dbReference type="PROSITE" id="PS50119"/>
    </source>
</evidence>
<evidence type="ECO:0000313" key="11">
    <source>
        <dbReference type="Ensembl" id="ENSEBUP00000015191.1"/>
    </source>
</evidence>
<dbReference type="InterPro" id="IPR006574">
    <property type="entry name" value="PRY"/>
</dbReference>
<evidence type="ECO:0000256" key="3">
    <source>
        <dbReference type="ARBA" id="ARBA00022771"/>
    </source>
</evidence>
<dbReference type="SMART" id="SM00449">
    <property type="entry name" value="SPRY"/>
    <property type="match status" value="1"/>
</dbReference>
<feature type="domain" description="B box-type" evidence="9">
    <location>
        <begin position="95"/>
        <end position="135"/>
    </location>
</feature>
<dbReference type="SUPFAM" id="SSF57850">
    <property type="entry name" value="RING/U-box"/>
    <property type="match status" value="1"/>
</dbReference>
<dbReference type="InterPro" id="IPR001870">
    <property type="entry name" value="B30.2/SPRY"/>
</dbReference>
<protein>
    <submittedName>
        <fullName evidence="11">Uncharacterized protein</fullName>
    </submittedName>
</protein>
<dbReference type="SUPFAM" id="SSF49899">
    <property type="entry name" value="Concanavalin A-like lectins/glucanases"/>
    <property type="match status" value="1"/>
</dbReference>
<dbReference type="InterPro" id="IPR027370">
    <property type="entry name" value="Znf-RING_euk"/>
</dbReference>
<feature type="domain" description="RING-type" evidence="8">
    <location>
        <begin position="19"/>
        <end position="62"/>
    </location>
</feature>
<dbReference type="InterPro" id="IPR017907">
    <property type="entry name" value="Znf_RING_CS"/>
</dbReference>
<dbReference type="Pfam" id="PF13765">
    <property type="entry name" value="PRY"/>
    <property type="match status" value="1"/>
</dbReference>
<dbReference type="SMART" id="SM00336">
    <property type="entry name" value="BBOX"/>
    <property type="match status" value="1"/>
</dbReference>
<dbReference type="InterPro" id="IPR051051">
    <property type="entry name" value="E3_ubiq-ligase_TRIM/RNF"/>
</dbReference>
<dbReference type="GO" id="GO:0008270">
    <property type="term" value="F:zinc ion binding"/>
    <property type="evidence" value="ECO:0007669"/>
    <property type="project" value="UniProtKB-KW"/>
</dbReference>
<dbReference type="GeneTree" id="ENSGT01030000234583"/>
<keyword evidence="2" id="KW-0479">Metal-binding</keyword>
<keyword evidence="3 6" id="KW-0863">Zinc-finger</keyword>
<dbReference type="Pfam" id="PF00643">
    <property type="entry name" value="zf-B_box"/>
    <property type="match status" value="1"/>
</dbReference>
<evidence type="ECO:0000256" key="4">
    <source>
        <dbReference type="ARBA" id="ARBA00022833"/>
    </source>
</evidence>
<organism evidence="11 12">
    <name type="scientific">Eptatretus burgeri</name>
    <name type="common">Inshore hagfish</name>
    <dbReference type="NCBI Taxonomy" id="7764"/>
    <lineage>
        <taxon>Eukaryota</taxon>
        <taxon>Metazoa</taxon>
        <taxon>Chordata</taxon>
        <taxon>Craniata</taxon>
        <taxon>Vertebrata</taxon>
        <taxon>Cyclostomata</taxon>
        <taxon>Myxini</taxon>
        <taxon>Myxiniformes</taxon>
        <taxon>Myxinidae</taxon>
        <taxon>Eptatretinae</taxon>
        <taxon>Eptatretus</taxon>
    </lineage>
</organism>
<dbReference type="SUPFAM" id="SSF57845">
    <property type="entry name" value="B-box zinc-binding domain"/>
    <property type="match status" value="1"/>
</dbReference>
<dbReference type="InterPro" id="IPR013320">
    <property type="entry name" value="ConA-like_dom_sf"/>
</dbReference>
<dbReference type="Pfam" id="PF13445">
    <property type="entry name" value="zf-RING_UBOX"/>
    <property type="match status" value="1"/>
</dbReference>
<keyword evidence="4" id="KW-0862">Zinc</keyword>
<feature type="domain" description="B30.2/SPRY" evidence="10">
    <location>
        <begin position="202"/>
        <end position="379"/>
    </location>
</feature>
<evidence type="ECO:0000313" key="12">
    <source>
        <dbReference type="Proteomes" id="UP000694388"/>
    </source>
</evidence>
<dbReference type="Gene3D" id="3.30.40.10">
    <property type="entry name" value="Zinc/RING finger domain, C3HC4 (zinc finger)"/>
    <property type="match status" value="1"/>
</dbReference>
<reference evidence="11" key="1">
    <citation type="submission" date="2025-08" db="UniProtKB">
        <authorList>
            <consortium name="Ensembl"/>
        </authorList>
    </citation>
    <scope>IDENTIFICATION</scope>
</reference>
<evidence type="ECO:0000256" key="7">
    <source>
        <dbReference type="SAM" id="Coils"/>
    </source>
</evidence>
<name>A0A8C4QIM2_EPTBU</name>
<dbReference type="Gene3D" id="2.60.120.920">
    <property type="match status" value="1"/>
</dbReference>
<dbReference type="InterPro" id="IPR000315">
    <property type="entry name" value="Znf_B-box"/>
</dbReference>
<dbReference type="GO" id="GO:0005737">
    <property type="term" value="C:cytoplasm"/>
    <property type="evidence" value="ECO:0007669"/>
    <property type="project" value="UniProtKB-ARBA"/>
</dbReference>
<dbReference type="SMART" id="SM00184">
    <property type="entry name" value="RING"/>
    <property type="match status" value="1"/>
</dbReference>
<evidence type="ECO:0000256" key="5">
    <source>
        <dbReference type="ARBA" id="ARBA00022859"/>
    </source>
</evidence>
<reference evidence="11" key="2">
    <citation type="submission" date="2025-09" db="UniProtKB">
        <authorList>
            <consortium name="Ensembl"/>
        </authorList>
    </citation>
    <scope>IDENTIFICATION</scope>
</reference>
<dbReference type="Gene3D" id="3.30.160.60">
    <property type="entry name" value="Classic Zinc Finger"/>
    <property type="match status" value="1"/>
</dbReference>
<dbReference type="AlphaFoldDB" id="A0A8C4QIM2"/>
<dbReference type="PANTHER" id="PTHR25465:SF14">
    <property type="entry name" value="E3 UBIQUITIN-PROTEIN LIGASE TRIM65"/>
    <property type="match status" value="1"/>
</dbReference>
<dbReference type="InterPro" id="IPR013083">
    <property type="entry name" value="Znf_RING/FYVE/PHD"/>
</dbReference>
<evidence type="ECO:0000256" key="6">
    <source>
        <dbReference type="PROSITE-ProRule" id="PRU00024"/>
    </source>
</evidence>
<dbReference type="InterPro" id="IPR001841">
    <property type="entry name" value="Znf_RING"/>
</dbReference>
<dbReference type="Ensembl" id="ENSEBUT00000015767.1">
    <property type="protein sequence ID" value="ENSEBUP00000015191.1"/>
    <property type="gene ID" value="ENSEBUG00000009567.1"/>
</dbReference>
<dbReference type="InterPro" id="IPR003877">
    <property type="entry name" value="SPRY_dom"/>
</dbReference>
<evidence type="ECO:0000259" key="10">
    <source>
        <dbReference type="PROSITE" id="PS50188"/>
    </source>
</evidence>
<keyword evidence="5" id="KW-0391">Immunity</keyword>
<evidence type="ECO:0000259" key="8">
    <source>
        <dbReference type="PROSITE" id="PS50089"/>
    </source>
</evidence>
<evidence type="ECO:0000256" key="1">
    <source>
        <dbReference type="ARBA" id="ARBA00022588"/>
    </source>
</evidence>
<dbReference type="PROSITE" id="PS50119">
    <property type="entry name" value="ZF_BBOX"/>
    <property type="match status" value="1"/>
</dbReference>
<evidence type="ECO:0000256" key="2">
    <source>
        <dbReference type="ARBA" id="ARBA00022723"/>
    </source>
</evidence>
<dbReference type="PROSITE" id="PS50188">
    <property type="entry name" value="B302_SPRY"/>
    <property type="match status" value="1"/>
</dbReference>
<proteinExistence type="predicted"/>
<sequence length="379" mass="43468">MAASSPSPDMEDTLDEFTCHVCFELYKEPITLPCSHTFCHVCIEKCWESRRKGTDCVCPNCHEVFQEKPKFKKNIIIANFVEKLKLKKREVGFGVGELRCINHRKPILLFCKDDGSLMCSKCTVGQHQDHIVLPVEVAHAELKVSKSVTKMVVNPTLFEQNAEDKLEEKRREVCQLVNEYVDLMKSQINNRKMEKLSLLEKQREKLEQQMEALRQGKSAMETALQDLEAISFLQVWLTVNILQKLTATLTETKQPYQEHPDRFDCYPQVVSSESFSSGRHYWEVDASLSRKECGLGGNPESWCFGKCDNKYSACHNYQETPLSMSGDPERFGFFLDCEAGELTLTDLKHFFPFIFSFHSKSEPTNICPCSTLGNNLIFL</sequence>
<dbReference type="OMA" id="HPVFCVS"/>
<feature type="coiled-coil region" evidence="7">
    <location>
        <begin position="189"/>
        <end position="230"/>
    </location>
</feature>
<dbReference type="PANTHER" id="PTHR25465">
    <property type="entry name" value="B-BOX DOMAIN CONTAINING"/>
    <property type="match status" value="1"/>
</dbReference>